<accession>A0AAJ1QEM6</accession>
<gene>
    <name evidence="3" type="ORF">HX001_09230</name>
</gene>
<feature type="transmembrane region" description="Helical" evidence="1">
    <location>
        <begin position="226"/>
        <end position="245"/>
    </location>
</feature>
<keyword evidence="1" id="KW-0812">Transmembrane</keyword>
<sequence>MTNCAIQKERFIPIDVIKTIAVFIMIFIHVLIMYASEATILSNFSKWLLFILEGIGAPAFIFCMGVSIVLSDKKNAATILKRGIKLFITGYILNILKFYPTIKLLQVFPEAFFTDTNRLNDTEGLIGFLLIGDILQFAAIAYIICSFIMPYIRLFPYLGIILCISIFIIAPQLYHYENSSYLLSFIYGKSHQVYFPLFPWIGFSFLGLSIGIWIENLKLKQKISYLFLFLTVVGVILFISGFHSFDYSINQYFSTDYYHRTTGILIMYSGELLLLLSLIYFVSYKLSKEALRFFVFCSKNVTNIYIIQWILIYWGWYFVSYRSQSWDTLSLCFMIITALTFSLSYLKKIIHFN</sequence>
<evidence type="ECO:0000256" key="1">
    <source>
        <dbReference type="SAM" id="Phobius"/>
    </source>
</evidence>
<feature type="transmembrane region" description="Helical" evidence="1">
    <location>
        <begin position="293"/>
        <end position="316"/>
    </location>
</feature>
<feature type="transmembrane region" description="Helical" evidence="1">
    <location>
        <begin position="257"/>
        <end position="281"/>
    </location>
</feature>
<reference evidence="3" key="2">
    <citation type="journal article" date="2022" name="Sci. Total Environ.">
        <title>Prevalence, transmission, and molecular epidemiology of tet(X)-positive bacteria among humans, animals, and environmental niches in China: An epidemiological, and genomic-based study.</title>
        <authorList>
            <person name="Dong N."/>
            <person name="Zeng Y."/>
            <person name="Cai C."/>
            <person name="Sun C."/>
            <person name="Lu J."/>
            <person name="Liu C."/>
            <person name="Zhou H."/>
            <person name="Sun Q."/>
            <person name="Shu L."/>
            <person name="Wang H."/>
            <person name="Wang Y."/>
            <person name="Wang S."/>
            <person name="Wu C."/>
            <person name="Chan E.W."/>
            <person name="Chen G."/>
            <person name="Shen Z."/>
            <person name="Chen S."/>
            <person name="Zhang R."/>
        </authorList>
    </citation>
    <scope>NUCLEOTIDE SEQUENCE</scope>
    <source>
        <strain evidence="3">R655-4</strain>
    </source>
</reference>
<evidence type="ECO:0000313" key="3">
    <source>
        <dbReference type="EMBL" id="MDM1072673.1"/>
    </source>
</evidence>
<feature type="transmembrane region" description="Helical" evidence="1">
    <location>
        <begin position="154"/>
        <end position="174"/>
    </location>
</feature>
<dbReference type="Proteomes" id="UP001170959">
    <property type="component" value="Unassembled WGS sequence"/>
</dbReference>
<reference evidence="3" key="1">
    <citation type="submission" date="2020-06" db="EMBL/GenBank/DDBJ databases">
        <authorList>
            <person name="Dong N."/>
        </authorList>
    </citation>
    <scope>NUCLEOTIDE SEQUENCE</scope>
    <source>
        <strain evidence="3">R655-4</strain>
    </source>
</reference>
<feature type="transmembrane region" description="Helical" evidence="1">
    <location>
        <begin position="47"/>
        <end position="71"/>
    </location>
</feature>
<evidence type="ECO:0000313" key="4">
    <source>
        <dbReference type="Proteomes" id="UP001170959"/>
    </source>
</evidence>
<feature type="transmembrane region" description="Helical" evidence="1">
    <location>
        <begin position="83"/>
        <end position="105"/>
    </location>
</feature>
<dbReference type="Pfam" id="PF07786">
    <property type="entry name" value="HGSNAT_cat"/>
    <property type="match status" value="1"/>
</dbReference>
<feature type="domain" description="Heparan-alpha-glucosaminide N-acetyltransferase catalytic" evidence="2">
    <location>
        <begin position="10"/>
        <end position="224"/>
    </location>
</feature>
<feature type="transmembrane region" description="Helical" evidence="1">
    <location>
        <begin position="328"/>
        <end position="346"/>
    </location>
</feature>
<protein>
    <submittedName>
        <fullName evidence="3">DUF1624 domain-containing protein</fullName>
    </submittedName>
</protein>
<proteinExistence type="predicted"/>
<feature type="transmembrane region" description="Helical" evidence="1">
    <location>
        <begin position="194"/>
        <end position="214"/>
    </location>
</feature>
<dbReference type="RefSeq" id="WP_286493241.1">
    <property type="nucleotide sequence ID" value="NZ_JACAGJ010000004.1"/>
</dbReference>
<keyword evidence="1" id="KW-0472">Membrane</keyword>
<keyword evidence="1" id="KW-1133">Transmembrane helix</keyword>
<evidence type="ECO:0000259" key="2">
    <source>
        <dbReference type="Pfam" id="PF07786"/>
    </source>
</evidence>
<comment type="caution">
    <text evidence="3">The sequence shown here is derived from an EMBL/GenBank/DDBJ whole genome shotgun (WGS) entry which is preliminary data.</text>
</comment>
<dbReference type="InterPro" id="IPR012429">
    <property type="entry name" value="HGSNAT_cat"/>
</dbReference>
<dbReference type="EMBL" id="JACAGJ010000004">
    <property type="protein sequence ID" value="MDM1072673.1"/>
    <property type="molecule type" value="Genomic_DNA"/>
</dbReference>
<name>A0AAJ1QEM6_9FLAO</name>
<dbReference type="AlphaFoldDB" id="A0AAJ1QEM6"/>
<feature type="transmembrane region" description="Helical" evidence="1">
    <location>
        <begin position="12"/>
        <end position="35"/>
    </location>
</feature>
<organism evidence="3 4">
    <name type="scientific">Empedobacter brevis</name>
    <dbReference type="NCBI Taxonomy" id="247"/>
    <lineage>
        <taxon>Bacteria</taxon>
        <taxon>Pseudomonadati</taxon>
        <taxon>Bacteroidota</taxon>
        <taxon>Flavobacteriia</taxon>
        <taxon>Flavobacteriales</taxon>
        <taxon>Weeksellaceae</taxon>
        <taxon>Empedobacter</taxon>
    </lineage>
</organism>
<feature type="transmembrane region" description="Helical" evidence="1">
    <location>
        <begin position="125"/>
        <end position="147"/>
    </location>
</feature>